<dbReference type="InterPro" id="IPR050113">
    <property type="entry name" value="Ub_conjugating_enzyme"/>
</dbReference>
<dbReference type="CDD" id="cd23803">
    <property type="entry name" value="UBCc_UBE2R"/>
    <property type="match status" value="1"/>
</dbReference>
<dbReference type="GO" id="GO:0016740">
    <property type="term" value="F:transferase activity"/>
    <property type="evidence" value="ECO:0007669"/>
    <property type="project" value="UniProtKB-KW"/>
</dbReference>
<comment type="similarity">
    <text evidence="4">Belongs to the ubiquitin-conjugating enzyme family.</text>
</comment>
<evidence type="ECO:0000313" key="8">
    <source>
        <dbReference type="WBParaSite" id="SVE_1906300.2"/>
    </source>
</evidence>
<protein>
    <submittedName>
        <fullName evidence="8">UBIQUITIN_CONJUGAT_2 domain-containing protein</fullName>
    </submittedName>
</protein>
<dbReference type="AlphaFoldDB" id="A0A0K0G2W2"/>
<dbReference type="FunFam" id="3.10.110.10:FF:000051">
    <property type="entry name" value="ubiquitin-conjugating enzyme E2 R2-like"/>
    <property type="match status" value="1"/>
</dbReference>
<dbReference type="STRING" id="75913.A0A0K0G2W2"/>
<dbReference type="Proteomes" id="UP000035680">
    <property type="component" value="Unassembled WGS sequence"/>
</dbReference>
<evidence type="ECO:0000256" key="4">
    <source>
        <dbReference type="RuleBase" id="RU362109"/>
    </source>
</evidence>
<dbReference type="SMART" id="SM00212">
    <property type="entry name" value="UBCc"/>
    <property type="match status" value="1"/>
</dbReference>
<dbReference type="InterPro" id="IPR000608">
    <property type="entry name" value="UBC"/>
</dbReference>
<dbReference type="WBParaSite" id="SVE_1906300.2">
    <property type="protein sequence ID" value="SVE_1906300.2"/>
    <property type="gene ID" value="SVE_1906300"/>
</dbReference>
<evidence type="ECO:0000256" key="3">
    <source>
        <dbReference type="PROSITE-ProRule" id="PRU10133"/>
    </source>
</evidence>
<feature type="domain" description="UBC core" evidence="6">
    <location>
        <begin position="45"/>
        <end position="210"/>
    </location>
</feature>
<name>A0A0K0G2W2_STRVS</name>
<dbReference type="PANTHER" id="PTHR24067">
    <property type="entry name" value="UBIQUITIN-CONJUGATING ENZYME E2"/>
    <property type="match status" value="1"/>
</dbReference>
<keyword evidence="4" id="KW-0067">ATP-binding</keyword>
<evidence type="ECO:0000259" key="6">
    <source>
        <dbReference type="PROSITE" id="PS50127"/>
    </source>
</evidence>
<dbReference type="Gene3D" id="3.10.110.10">
    <property type="entry name" value="Ubiquitin Conjugating Enzyme"/>
    <property type="match status" value="1"/>
</dbReference>
<keyword evidence="2 4" id="KW-0833">Ubl conjugation pathway</keyword>
<keyword evidence="1" id="KW-0808">Transferase</keyword>
<evidence type="ECO:0000256" key="1">
    <source>
        <dbReference type="ARBA" id="ARBA00022679"/>
    </source>
</evidence>
<reference evidence="7" key="1">
    <citation type="submission" date="2014-07" db="EMBL/GenBank/DDBJ databases">
        <authorList>
            <person name="Martin A.A"/>
            <person name="De Silva N."/>
        </authorList>
    </citation>
    <scope>NUCLEOTIDE SEQUENCE</scope>
</reference>
<feature type="region of interest" description="Disordered" evidence="5">
    <location>
        <begin position="230"/>
        <end position="273"/>
    </location>
</feature>
<dbReference type="PROSITE" id="PS00183">
    <property type="entry name" value="UBC_1"/>
    <property type="match status" value="1"/>
</dbReference>
<dbReference type="PROSITE" id="PS50127">
    <property type="entry name" value="UBC_2"/>
    <property type="match status" value="1"/>
</dbReference>
<dbReference type="SUPFAM" id="SSF54495">
    <property type="entry name" value="UBC-like"/>
    <property type="match status" value="1"/>
</dbReference>
<dbReference type="GO" id="GO:0032446">
    <property type="term" value="P:protein modification by small protein conjugation"/>
    <property type="evidence" value="ECO:0007669"/>
    <property type="project" value="UniProtKB-ARBA"/>
</dbReference>
<reference evidence="8" key="2">
    <citation type="submission" date="2015-08" db="UniProtKB">
        <authorList>
            <consortium name="WormBaseParasite"/>
        </authorList>
    </citation>
    <scope>IDENTIFICATION</scope>
</reference>
<dbReference type="GO" id="GO:0005524">
    <property type="term" value="F:ATP binding"/>
    <property type="evidence" value="ECO:0007669"/>
    <property type="project" value="UniProtKB-UniRule"/>
</dbReference>
<dbReference type="InterPro" id="IPR016135">
    <property type="entry name" value="UBQ-conjugating_enzyme/RWD"/>
</dbReference>
<evidence type="ECO:0000256" key="2">
    <source>
        <dbReference type="ARBA" id="ARBA00022786"/>
    </source>
</evidence>
<evidence type="ECO:0000256" key="5">
    <source>
        <dbReference type="SAM" id="MobiDB-lite"/>
    </source>
</evidence>
<accession>A0A0K0G2W2</accession>
<feature type="compositionally biased region" description="Acidic residues" evidence="5">
    <location>
        <begin position="236"/>
        <end position="273"/>
    </location>
</feature>
<dbReference type="Pfam" id="PF00179">
    <property type="entry name" value="UQ_con"/>
    <property type="match status" value="1"/>
</dbReference>
<dbReference type="InterPro" id="IPR023313">
    <property type="entry name" value="UBQ-conjugating_AS"/>
</dbReference>
<keyword evidence="7" id="KW-1185">Reference proteome</keyword>
<evidence type="ECO:0000313" key="7">
    <source>
        <dbReference type="Proteomes" id="UP000035680"/>
    </source>
</evidence>
<feature type="active site" description="Glycyl thioester intermediate" evidence="3">
    <location>
        <position position="129"/>
    </location>
</feature>
<keyword evidence="4" id="KW-0547">Nucleotide-binding</keyword>
<proteinExistence type="inferred from homology"/>
<sequence length="273" mass="30788">MTSGATKIKRIAIFCLRFIRNSTKYIMNVSYSSGSGSTVNTYAASAVKALSLELKKLQNEPTEGFHITPNEDNLLIWTVGIFGPPNTIYQGGYFRAQIRFPNNYPYSPPTFKFLNKIWHPNVYDNGDLCISILHPPVNDPQSGELPSERWNPTQNVRTIMMSVISLLNEPNTNSPANVDASVMYKKWKDSKGADDEYARIIKKQVELSKEDAKKNGIIVPETVEEYIVKPKVPETDAGDMIDMDDDYDHYDDCGYTDDDDFEESDEDSGQGEN</sequence>
<organism evidence="7 8">
    <name type="scientific">Strongyloides venezuelensis</name>
    <name type="common">Threadworm</name>
    <dbReference type="NCBI Taxonomy" id="75913"/>
    <lineage>
        <taxon>Eukaryota</taxon>
        <taxon>Metazoa</taxon>
        <taxon>Ecdysozoa</taxon>
        <taxon>Nematoda</taxon>
        <taxon>Chromadorea</taxon>
        <taxon>Rhabditida</taxon>
        <taxon>Tylenchina</taxon>
        <taxon>Panagrolaimomorpha</taxon>
        <taxon>Strongyloidoidea</taxon>
        <taxon>Strongyloididae</taxon>
        <taxon>Strongyloides</taxon>
    </lineage>
</organism>